<evidence type="ECO:0000313" key="7">
    <source>
        <dbReference type="WBParaSite" id="NBR_0001037801-mRNA-1"/>
    </source>
</evidence>
<evidence type="ECO:0000256" key="3">
    <source>
        <dbReference type="ARBA" id="ARBA00023157"/>
    </source>
</evidence>
<evidence type="ECO:0000313" key="5">
    <source>
        <dbReference type="EMBL" id="VDL73968.1"/>
    </source>
</evidence>
<evidence type="ECO:0000256" key="2">
    <source>
        <dbReference type="ARBA" id="ARBA00022900"/>
    </source>
</evidence>
<dbReference type="SUPFAM" id="SSF57567">
    <property type="entry name" value="Serine protease inhibitors"/>
    <property type="match status" value="1"/>
</dbReference>
<evidence type="ECO:0000256" key="1">
    <source>
        <dbReference type="ARBA" id="ARBA00022690"/>
    </source>
</evidence>
<dbReference type="Proteomes" id="UP000271162">
    <property type="component" value="Unassembled WGS sequence"/>
</dbReference>
<evidence type="ECO:0000313" key="6">
    <source>
        <dbReference type="Proteomes" id="UP000271162"/>
    </source>
</evidence>
<dbReference type="STRING" id="27835.A0A0N4Y3I6"/>
<dbReference type="Gene3D" id="2.10.25.10">
    <property type="entry name" value="Laminin"/>
    <property type="match status" value="1"/>
</dbReference>
<reference evidence="5 6" key="2">
    <citation type="submission" date="2018-11" db="EMBL/GenBank/DDBJ databases">
        <authorList>
            <consortium name="Pathogen Informatics"/>
        </authorList>
    </citation>
    <scope>NUCLEOTIDE SEQUENCE [LARGE SCALE GENOMIC DNA]</scope>
</reference>
<gene>
    <name evidence="5" type="ORF">NBR_LOCUS10379</name>
</gene>
<dbReference type="WBParaSite" id="NBR_0001037801-mRNA-1">
    <property type="protein sequence ID" value="NBR_0001037801-mRNA-1"/>
    <property type="gene ID" value="NBR_0001037801"/>
</dbReference>
<organism evidence="7">
    <name type="scientific">Nippostrongylus brasiliensis</name>
    <name type="common">Rat hookworm</name>
    <dbReference type="NCBI Taxonomy" id="27835"/>
    <lineage>
        <taxon>Eukaryota</taxon>
        <taxon>Metazoa</taxon>
        <taxon>Ecdysozoa</taxon>
        <taxon>Nematoda</taxon>
        <taxon>Chromadorea</taxon>
        <taxon>Rhabditida</taxon>
        <taxon>Rhabditina</taxon>
        <taxon>Rhabditomorpha</taxon>
        <taxon>Strongyloidea</taxon>
        <taxon>Heligmosomidae</taxon>
        <taxon>Nippostrongylus</taxon>
    </lineage>
</organism>
<dbReference type="CDD" id="cd19941">
    <property type="entry name" value="TIL"/>
    <property type="match status" value="1"/>
</dbReference>
<dbReference type="InterPro" id="IPR051368">
    <property type="entry name" value="SerProtInhib-TIL_Domain"/>
</dbReference>
<keyword evidence="3" id="KW-1015">Disulfide bond</keyword>
<evidence type="ECO:0000259" key="4">
    <source>
        <dbReference type="Pfam" id="PF01826"/>
    </source>
</evidence>
<dbReference type="AlphaFoldDB" id="A0A0N4Y3I6"/>
<feature type="domain" description="TIL" evidence="4">
    <location>
        <begin position="15"/>
        <end position="69"/>
    </location>
</feature>
<keyword evidence="6" id="KW-1185">Reference proteome</keyword>
<dbReference type="InterPro" id="IPR002919">
    <property type="entry name" value="TIL_dom"/>
</dbReference>
<proteinExistence type="predicted"/>
<dbReference type="PANTHER" id="PTHR23259:SF70">
    <property type="entry name" value="ACCESSORY GLAND PROTEIN ACP62F-RELATED"/>
    <property type="match status" value="1"/>
</dbReference>
<accession>A0A0N4Y3I6</accession>
<sequence length="69" mass="7682">MKPLCFRVPPPNLRCPPNESWRNCPSLCEPTCKDKTPQCQRGCGKPGVCQCDPGFVRDQEGFCKPPAEC</sequence>
<dbReference type="EMBL" id="UYSL01020307">
    <property type="protein sequence ID" value="VDL73968.1"/>
    <property type="molecule type" value="Genomic_DNA"/>
</dbReference>
<keyword evidence="2" id="KW-0722">Serine protease inhibitor</keyword>
<protein>
    <submittedName>
        <fullName evidence="7">TIL domain-containing protein</fullName>
    </submittedName>
</protein>
<name>A0A0N4Y3I6_NIPBR</name>
<reference evidence="7" key="1">
    <citation type="submission" date="2017-02" db="UniProtKB">
        <authorList>
            <consortium name="WormBaseParasite"/>
        </authorList>
    </citation>
    <scope>IDENTIFICATION</scope>
</reference>
<dbReference type="PANTHER" id="PTHR23259">
    <property type="entry name" value="RIDDLE"/>
    <property type="match status" value="1"/>
</dbReference>
<keyword evidence="1" id="KW-0646">Protease inhibitor</keyword>
<dbReference type="InterPro" id="IPR036084">
    <property type="entry name" value="Ser_inhib-like_sf"/>
</dbReference>
<dbReference type="Pfam" id="PF01826">
    <property type="entry name" value="TIL"/>
    <property type="match status" value="1"/>
</dbReference>
<dbReference type="GO" id="GO:0004867">
    <property type="term" value="F:serine-type endopeptidase inhibitor activity"/>
    <property type="evidence" value="ECO:0007669"/>
    <property type="project" value="UniProtKB-KW"/>
</dbReference>